<dbReference type="InterPro" id="IPR019540">
    <property type="entry name" value="PtdIno-glycan_biosynth_class_S"/>
</dbReference>
<evidence type="ECO:0000256" key="4">
    <source>
        <dbReference type="ARBA" id="ARBA00022502"/>
    </source>
</evidence>
<evidence type="ECO:0000256" key="1">
    <source>
        <dbReference type="ARBA" id="ARBA00004477"/>
    </source>
</evidence>
<comment type="subcellular location">
    <subcellularLocation>
        <location evidence="1">Endoplasmic reticulum membrane</location>
        <topology evidence="1">Multi-pass membrane protein</topology>
    </subcellularLocation>
</comment>
<evidence type="ECO:0000256" key="2">
    <source>
        <dbReference type="ARBA" id="ARBA00004687"/>
    </source>
</evidence>
<keyword evidence="4" id="KW-0337">GPI-anchor biosynthesis</keyword>
<keyword evidence="6" id="KW-0256">Endoplasmic reticulum</keyword>
<dbReference type="EMBL" id="HG994582">
    <property type="protein sequence ID" value="CAF2883565.1"/>
    <property type="molecule type" value="Genomic_DNA"/>
</dbReference>
<dbReference type="OrthoDB" id="28748at2759"/>
<keyword evidence="7" id="KW-1133">Transmembrane helix</keyword>
<evidence type="ECO:0000256" key="3">
    <source>
        <dbReference type="ARBA" id="ARBA00005316"/>
    </source>
</evidence>
<dbReference type="GO" id="GO:0006506">
    <property type="term" value="P:GPI anchor biosynthetic process"/>
    <property type="evidence" value="ECO:0007669"/>
    <property type="project" value="UniProtKB-UniPathway"/>
</dbReference>
<organism evidence="10 11">
    <name type="scientific">Lepeophtheirus salmonis</name>
    <name type="common">Salmon louse</name>
    <name type="synonym">Caligus salmonis</name>
    <dbReference type="NCBI Taxonomy" id="72036"/>
    <lineage>
        <taxon>Eukaryota</taxon>
        <taxon>Metazoa</taxon>
        <taxon>Ecdysozoa</taxon>
        <taxon>Arthropoda</taxon>
        <taxon>Crustacea</taxon>
        <taxon>Multicrustacea</taxon>
        <taxon>Hexanauplia</taxon>
        <taxon>Copepoda</taxon>
        <taxon>Siphonostomatoida</taxon>
        <taxon>Caligidae</taxon>
        <taxon>Lepeophtheirus</taxon>
    </lineage>
</organism>
<dbReference type="Pfam" id="PF10510">
    <property type="entry name" value="PIG-S"/>
    <property type="match status" value="1"/>
</dbReference>
<dbReference type="PANTHER" id="PTHR21072">
    <property type="entry name" value="GPI TRANSAMIDASE COMPONENT PIG-S"/>
    <property type="match status" value="1"/>
</dbReference>
<dbReference type="PANTHER" id="PTHR21072:SF13">
    <property type="entry name" value="GPI TRANSAMIDASE COMPONENT PIG-S"/>
    <property type="match status" value="1"/>
</dbReference>
<evidence type="ECO:0000256" key="7">
    <source>
        <dbReference type="ARBA" id="ARBA00022989"/>
    </source>
</evidence>
<dbReference type="UniPathway" id="UPA00196"/>
<evidence type="ECO:0000256" key="6">
    <source>
        <dbReference type="ARBA" id="ARBA00022824"/>
    </source>
</evidence>
<accession>A0A7R8CPI5</accession>
<keyword evidence="5" id="KW-0812">Transmembrane</keyword>
<dbReference type="Proteomes" id="UP000675881">
    <property type="component" value="Chromosome 3"/>
</dbReference>
<evidence type="ECO:0000313" key="10">
    <source>
        <dbReference type="EMBL" id="CAF2883565.1"/>
    </source>
</evidence>
<keyword evidence="8" id="KW-0472">Membrane</keyword>
<keyword evidence="11" id="KW-1185">Reference proteome</keyword>
<evidence type="ECO:0000313" key="11">
    <source>
        <dbReference type="Proteomes" id="UP000675881"/>
    </source>
</evidence>
<dbReference type="AlphaFoldDB" id="A0A7R8CPI5"/>
<sequence length="480" mass="54078">MILIGVPTWWKCTKVYRVDLPYDQIQTELFPPEELPAKVIFISEDVSADRHQFPIALRDALIRSEGIYLSLYKIGFSARGPNAFESDLIQNFDIKLSDSSFISRQHNVNEGTLLIYYVPKINGVLIGNGRSVYIGSDVKASDVASVVKKSILGESVLVSSVISVQSDKTLLENKLNLRRVPASADGYDILFTLLNPEPDRLNAEWDIKKAVDLYVDPFTSHLSNLSSFSVKSQMLYMTDLTFPSRSSLEDMDGNKLLSQQDLGLAINSVESRLTSHVSSNPTLNFITYIPKRSMSPLYIESPSSSPSFMLPKWGGVYIYNVERNDSKPSIHIETSKVMEYVEHSGIRLWEKEFLFRLRGMENLLLSRLTLQSLAHLLYKISNIVITDEIGEEVLKSVACFKEGSSKFSSGLIEDGFRDSKCAFKSSEKAFFDPSLLALLYFPEDQKYAIYIPLFLPVGFPVLLSLLTILKFWKSSNSETT</sequence>
<proteinExistence type="inferred from homology"/>
<comment type="pathway">
    <text evidence="2">Glycolipid biosynthesis; glycosylphosphatidylinositol-anchor biosynthesis.</text>
</comment>
<gene>
    <name evidence="10" type="ORF">LSAA_7992</name>
</gene>
<dbReference type="GO" id="GO:0042765">
    <property type="term" value="C:GPI-anchor transamidase complex"/>
    <property type="evidence" value="ECO:0007669"/>
    <property type="project" value="InterPro"/>
</dbReference>
<reference evidence="10" key="1">
    <citation type="submission" date="2021-02" db="EMBL/GenBank/DDBJ databases">
        <authorList>
            <person name="Bekaert M."/>
        </authorList>
    </citation>
    <scope>NUCLEOTIDE SEQUENCE</scope>
    <source>
        <strain evidence="10">IoA-00</strain>
    </source>
</reference>
<name>A0A7R8CPI5_LEPSM</name>
<evidence type="ECO:0000256" key="8">
    <source>
        <dbReference type="ARBA" id="ARBA00023136"/>
    </source>
</evidence>
<protein>
    <submittedName>
        <fullName evidence="10">PIGS</fullName>
    </submittedName>
</protein>
<comment type="similarity">
    <text evidence="3">Belongs to the PIGS family.</text>
</comment>
<evidence type="ECO:0000256" key="9">
    <source>
        <dbReference type="ARBA" id="ARBA00023180"/>
    </source>
</evidence>
<keyword evidence="9" id="KW-0325">Glycoprotein</keyword>
<evidence type="ECO:0000256" key="5">
    <source>
        <dbReference type="ARBA" id="ARBA00022692"/>
    </source>
</evidence>
<dbReference type="GO" id="GO:0016255">
    <property type="term" value="P:attachment of GPI anchor to protein"/>
    <property type="evidence" value="ECO:0007669"/>
    <property type="project" value="InterPro"/>
</dbReference>